<dbReference type="Pfam" id="PF03646">
    <property type="entry name" value="FlaG"/>
    <property type="match status" value="1"/>
</dbReference>
<organism evidence="1 2">
    <name type="scientific">Candidatus Photodesmus katoptron Akat1</name>
    <dbReference type="NCBI Taxonomy" id="1236703"/>
    <lineage>
        <taxon>Bacteria</taxon>
        <taxon>Pseudomonadati</taxon>
        <taxon>Pseudomonadota</taxon>
        <taxon>Gammaproteobacteria</taxon>
        <taxon>Vibrionales</taxon>
        <taxon>Vibrionaceae</taxon>
        <taxon>Candidatus Photodesmus</taxon>
    </lineage>
</organism>
<dbReference type="EMBL" id="AMSD01000001">
    <property type="protein sequence ID" value="EPE37895.1"/>
    <property type="molecule type" value="Genomic_DNA"/>
</dbReference>
<dbReference type="Proteomes" id="UP000053688">
    <property type="component" value="Unassembled WGS sequence"/>
</dbReference>
<comment type="caution">
    <text evidence="1">The sequence shown here is derived from an EMBL/GenBank/DDBJ whole genome shotgun (WGS) entry which is preliminary data.</text>
</comment>
<dbReference type="PANTHER" id="PTHR37166">
    <property type="entry name" value="PROTEIN FLAG"/>
    <property type="match status" value="1"/>
</dbReference>
<dbReference type="SUPFAM" id="SSF160214">
    <property type="entry name" value="FlaG-like"/>
    <property type="match status" value="1"/>
</dbReference>
<dbReference type="InterPro" id="IPR035924">
    <property type="entry name" value="FlaG-like_sf"/>
</dbReference>
<sequence>METLSYHTSIKSPYIEKTGIEFSYNSHNNIGLYENSERITNEESSKVVQNIAKIPTEEYSKMLEQMNEFISFIGTFLSFRIDETSKRNVVTVYEASTGNVIRQIPGEEMLEIIRNLKNQATHYSSGLLIDKV</sequence>
<dbReference type="STRING" id="28176.CF66_2043"/>
<evidence type="ECO:0000313" key="1">
    <source>
        <dbReference type="EMBL" id="EPE37895.1"/>
    </source>
</evidence>
<name>S3DJL3_9GAMM</name>
<dbReference type="RefSeq" id="WP_016503693.1">
    <property type="nucleotide sequence ID" value="NZ_AMSD01000001.1"/>
</dbReference>
<reference evidence="1 2" key="1">
    <citation type="journal article" date="2014" name="Environ. Microbiol.">
        <title>Genomic signatures of obligate host dependence in the luminous bacterial symbiont of a vertebrate.</title>
        <authorList>
            <person name="Hendry T.A."/>
            <person name="de Wet J.R."/>
            <person name="Dunlap P.V."/>
        </authorList>
    </citation>
    <scope>NUCLEOTIDE SEQUENCE [LARGE SCALE GENOMIC DNA]</scope>
    <source>
        <strain evidence="1 2">Akat1</strain>
    </source>
</reference>
<protein>
    <submittedName>
        <fullName evidence="1">FlaG</fullName>
    </submittedName>
</protein>
<evidence type="ECO:0000313" key="2">
    <source>
        <dbReference type="Proteomes" id="UP000053688"/>
    </source>
</evidence>
<proteinExistence type="predicted"/>
<dbReference type="PANTHER" id="PTHR37166:SF1">
    <property type="entry name" value="PROTEIN FLAG"/>
    <property type="match status" value="1"/>
</dbReference>
<dbReference type="InterPro" id="IPR005186">
    <property type="entry name" value="FlaG"/>
</dbReference>
<dbReference type="AlphaFoldDB" id="S3DJL3"/>
<accession>S3DJL3</accession>
<dbReference type="Gene3D" id="3.30.160.170">
    <property type="entry name" value="FlaG-like"/>
    <property type="match status" value="1"/>
</dbReference>
<keyword evidence="2" id="KW-1185">Reference proteome</keyword>
<gene>
    <name evidence="1" type="ORF">O1U_0358</name>
</gene>
<dbReference type="eggNOG" id="COG1334">
    <property type="taxonomic scope" value="Bacteria"/>
</dbReference>